<sequence length="104" mass="12010">MPFTLLKYLENFFKVELRVSFIVHSGEERFVVSFGKTPDNVLIMSVVTKQFLLNSFHVYREANKFECREPGEKISTIGPIMPKFKLNAVGACFLRCISKIMDEL</sequence>
<dbReference type="Proteomes" id="UP000887116">
    <property type="component" value="Unassembled WGS sequence"/>
</dbReference>
<gene>
    <name evidence="1" type="ORF">TNCT_437281</name>
</gene>
<evidence type="ECO:0000313" key="1">
    <source>
        <dbReference type="EMBL" id="GFR27447.1"/>
    </source>
</evidence>
<reference evidence="1" key="1">
    <citation type="submission" date="2020-07" db="EMBL/GenBank/DDBJ databases">
        <title>Multicomponent nature underlies the extraordinary mechanical properties of spider dragline silk.</title>
        <authorList>
            <person name="Kono N."/>
            <person name="Nakamura H."/>
            <person name="Mori M."/>
            <person name="Yoshida Y."/>
            <person name="Ohtoshi R."/>
            <person name="Malay A.D."/>
            <person name="Moran D.A.P."/>
            <person name="Tomita M."/>
            <person name="Numata K."/>
            <person name="Arakawa K."/>
        </authorList>
    </citation>
    <scope>NUCLEOTIDE SEQUENCE</scope>
</reference>
<proteinExistence type="predicted"/>
<organism evidence="1 2">
    <name type="scientific">Trichonephila clavata</name>
    <name type="common">Joro spider</name>
    <name type="synonym">Nephila clavata</name>
    <dbReference type="NCBI Taxonomy" id="2740835"/>
    <lineage>
        <taxon>Eukaryota</taxon>
        <taxon>Metazoa</taxon>
        <taxon>Ecdysozoa</taxon>
        <taxon>Arthropoda</taxon>
        <taxon>Chelicerata</taxon>
        <taxon>Arachnida</taxon>
        <taxon>Araneae</taxon>
        <taxon>Araneomorphae</taxon>
        <taxon>Entelegynae</taxon>
        <taxon>Araneoidea</taxon>
        <taxon>Nephilidae</taxon>
        <taxon>Trichonephila</taxon>
    </lineage>
</organism>
<dbReference type="AlphaFoldDB" id="A0A8X6M0G9"/>
<keyword evidence="2" id="KW-1185">Reference proteome</keyword>
<evidence type="ECO:0000313" key="2">
    <source>
        <dbReference type="Proteomes" id="UP000887116"/>
    </source>
</evidence>
<dbReference type="EMBL" id="BMAO01008914">
    <property type="protein sequence ID" value="GFR27447.1"/>
    <property type="molecule type" value="Genomic_DNA"/>
</dbReference>
<accession>A0A8X6M0G9</accession>
<name>A0A8X6M0G9_TRICU</name>
<comment type="caution">
    <text evidence="1">The sequence shown here is derived from an EMBL/GenBank/DDBJ whole genome shotgun (WGS) entry which is preliminary data.</text>
</comment>
<protein>
    <submittedName>
        <fullName evidence="1">Uncharacterized protein</fullName>
    </submittedName>
</protein>